<dbReference type="PANTHER" id="PTHR30086:SF20">
    <property type="entry name" value="ARGININE EXPORTER PROTEIN ARGO-RELATED"/>
    <property type="match status" value="1"/>
</dbReference>
<dbReference type="PANTHER" id="PTHR30086">
    <property type="entry name" value="ARGININE EXPORTER PROTEIN ARGO"/>
    <property type="match status" value="1"/>
</dbReference>
<dbReference type="Proteomes" id="UP000721844">
    <property type="component" value="Unassembled WGS sequence"/>
</dbReference>
<feature type="transmembrane region" description="Helical" evidence="6">
    <location>
        <begin position="6"/>
        <end position="28"/>
    </location>
</feature>
<evidence type="ECO:0000256" key="5">
    <source>
        <dbReference type="ARBA" id="ARBA00023136"/>
    </source>
</evidence>
<dbReference type="GO" id="GO:0005886">
    <property type="term" value="C:plasma membrane"/>
    <property type="evidence" value="ECO:0007669"/>
    <property type="project" value="UniProtKB-SubCell"/>
</dbReference>
<keyword evidence="2" id="KW-1003">Cell membrane</keyword>
<accession>A0A964E2F9</accession>
<keyword evidence="3 6" id="KW-0812">Transmembrane</keyword>
<organism evidence="7 8">
    <name type="scientific">Acidisoma cellulosilyticum</name>
    <dbReference type="NCBI Taxonomy" id="2802395"/>
    <lineage>
        <taxon>Bacteria</taxon>
        <taxon>Pseudomonadati</taxon>
        <taxon>Pseudomonadota</taxon>
        <taxon>Alphaproteobacteria</taxon>
        <taxon>Acetobacterales</taxon>
        <taxon>Acidocellaceae</taxon>
        <taxon>Acidisoma</taxon>
    </lineage>
</organism>
<evidence type="ECO:0000256" key="1">
    <source>
        <dbReference type="ARBA" id="ARBA00004651"/>
    </source>
</evidence>
<keyword evidence="4 6" id="KW-1133">Transmembrane helix</keyword>
<reference evidence="7 8" key="1">
    <citation type="journal article" date="2021" name="Microorganisms">
        <title>Acidisoma silvae sp. nov. and Acidisomacellulosilytica sp. nov., Two Acidophilic Bacteria Isolated from Decaying Wood, Hydrolyzing Cellulose and Producing Poly-3-hydroxybutyrate.</title>
        <authorList>
            <person name="Mieszkin S."/>
            <person name="Pouder E."/>
            <person name="Uroz S."/>
            <person name="Simon-Colin C."/>
            <person name="Alain K."/>
        </authorList>
    </citation>
    <scope>NUCLEOTIDE SEQUENCE [LARGE SCALE GENOMIC DNA]</scope>
    <source>
        <strain evidence="7 8">HW T5.17</strain>
    </source>
</reference>
<proteinExistence type="predicted"/>
<gene>
    <name evidence="7" type="ORF">ACELLULO517_04940</name>
</gene>
<sequence length="202" mass="21428">MSVPVFLTGLAMGLSLIVAIGAQNAFVLRQGLLGRFVWPVTLVCALSDTVLIVVGVLCFHQVAQVLPAFEPVMRYGGAAFLTLYAARNLHSAFTGSGALAAAETDGGSLSKTILLCLALTWLNPHVYLDTLVLLGSLSAQFHGQQMSFATGAITGSFLFFIALGQGAAWLRPLLARPRVWQAVEVLIALTMAATALRLVLMR</sequence>
<dbReference type="EMBL" id="JAESVA010000002">
    <property type="protein sequence ID" value="MCB8879570.1"/>
    <property type="molecule type" value="Genomic_DNA"/>
</dbReference>
<dbReference type="RefSeq" id="WP_227306203.1">
    <property type="nucleotide sequence ID" value="NZ_JAESVA010000002.1"/>
</dbReference>
<feature type="transmembrane region" description="Helical" evidence="6">
    <location>
        <begin position="179"/>
        <end position="200"/>
    </location>
</feature>
<protein>
    <submittedName>
        <fullName evidence="7">Amino acid transporter</fullName>
    </submittedName>
</protein>
<keyword evidence="5 6" id="KW-0472">Membrane</keyword>
<evidence type="ECO:0000313" key="7">
    <source>
        <dbReference type="EMBL" id="MCB8879570.1"/>
    </source>
</evidence>
<dbReference type="InterPro" id="IPR001123">
    <property type="entry name" value="LeuE-type"/>
</dbReference>
<comment type="caution">
    <text evidence="7">The sequence shown here is derived from an EMBL/GenBank/DDBJ whole genome shotgun (WGS) entry which is preliminary data.</text>
</comment>
<evidence type="ECO:0000313" key="8">
    <source>
        <dbReference type="Proteomes" id="UP000721844"/>
    </source>
</evidence>
<dbReference type="Pfam" id="PF01810">
    <property type="entry name" value="LysE"/>
    <property type="match status" value="1"/>
</dbReference>
<name>A0A964E2F9_9PROT</name>
<dbReference type="AlphaFoldDB" id="A0A964E2F9"/>
<comment type="subcellular location">
    <subcellularLocation>
        <location evidence="1">Cell membrane</location>
        <topology evidence="1">Multi-pass membrane protein</topology>
    </subcellularLocation>
</comment>
<evidence type="ECO:0000256" key="6">
    <source>
        <dbReference type="SAM" id="Phobius"/>
    </source>
</evidence>
<evidence type="ECO:0000256" key="2">
    <source>
        <dbReference type="ARBA" id="ARBA00022475"/>
    </source>
</evidence>
<feature type="transmembrane region" description="Helical" evidence="6">
    <location>
        <begin position="146"/>
        <end position="167"/>
    </location>
</feature>
<evidence type="ECO:0000256" key="4">
    <source>
        <dbReference type="ARBA" id="ARBA00022989"/>
    </source>
</evidence>
<dbReference type="GO" id="GO:0015171">
    <property type="term" value="F:amino acid transmembrane transporter activity"/>
    <property type="evidence" value="ECO:0007669"/>
    <property type="project" value="TreeGrafter"/>
</dbReference>
<evidence type="ECO:0000256" key="3">
    <source>
        <dbReference type="ARBA" id="ARBA00022692"/>
    </source>
</evidence>
<feature type="transmembrane region" description="Helical" evidence="6">
    <location>
        <begin position="40"/>
        <end position="63"/>
    </location>
</feature>
<keyword evidence="8" id="KW-1185">Reference proteome</keyword>